<dbReference type="InterPro" id="IPR041228">
    <property type="entry name" value="Dynein_C"/>
</dbReference>
<dbReference type="GO" id="GO:0005524">
    <property type="term" value="F:ATP binding"/>
    <property type="evidence" value="ECO:0007669"/>
    <property type="project" value="UniProtKB-KW"/>
</dbReference>
<dbReference type="Gene3D" id="1.10.8.720">
    <property type="entry name" value="Region D6 of dynein motor"/>
    <property type="match status" value="1"/>
</dbReference>
<dbReference type="InterPro" id="IPR024743">
    <property type="entry name" value="Dynein_HC_stalk"/>
</dbReference>
<dbReference type="Pfam" id="PF08393">
    <property type="entry name" value="DHC_N2"/>
    <property type="match status" value="1"/>
</dbReference>
<dbReference type="EMBL" id="HBIP01024048">
    <property type="protein sequence ID" value="CAE0499330.1"/>
    <property type="molecule type" value="Transcribed_RNA"/>
</dbReference>
<comment type="similarity">
    <text evidence="2">Belongs to the dynein heavy chain family.</text>
</comment>
<evidence type="ECO:0000256" key="5">
    <source>
        <dbReference type="ARBA" id="ARBA00022741"/>
    </source>
</evidence>
<keyword evidence="6" id="KW-0970">Cilium biogenesis/degradation</keyword>
<keyword evidence="9" id="KW-0243">Dynein</keyword>
<dbReference type="Gene3D" id="1.10.472.130">
    <property type="match status" value="1"/>
</dbReference>
<keyword evidence="12" id="KW-0505">Motor protein</keyword>
<evidence type="ECO:0000256" key="12">
    <source>
        <dbReference type="ARBA" id="ARBA00023175"/>
    </source>
</evidence>
<dbReference type="InterPro" id="IPR042222">
    <property type="entry name" value="Dynein_2_N"/>
</dbReference>
<dbReference type="Gene3D" id="1.10.8.710">
    <property type="match status" value="1"/>
</dbReference>
<feature type="region of interest" description="Disordered" evidence="16">
    <location>
        <begin position="3181"/>
        <end position="3207"/>
    </location>
</feature>
<dbReference type="GO" id="GO:0005929">
    <property type="term" value="C:cilium"/>
    <property type="evidence" value="ECO:0007669"/>
    <property type="project" value="UniProtKB-ARBA"/>
</dbReference>
<feature type="domain" description="Dynein heavy chain region D6 P-loop" evidence="17">
    <location>
        <begin position="2693"/>
        <end position="2725"/>
    </location>
</feature>
<dbReference type="InterPro" id="IPR004273">
    <property type="entry name" value="Dynein_heavy_D6_P-loop"/>
</dbReference>
<evidence type="ECO:0000256" key="2">
    <source>
        <dbReference type="ARBA" id="ARBA00008887"/>
    </source>
</evidence>
<dbReference type="Gene3D" id="1.20.920.30">
    <property type="match status" value="1"/>
</dbReference>
<evidence type="ECO:0000256" key="14">
    <source>
        <dbReference type="ARBA" id="ARBA00023273"/>
    </source>
</evidence>
<dbReference type="SUPFAM" id="SSF52540">
    <property type="entry name" value="P-loop containing nucleoside triphosphate hydrolases"/>
    <property type="match status" value="4"/>
</dbReference>
<dbReference type="GO" id="GO:0005874">
    <property type="term" value="C:microtubule"/>
    <property type="evidence" value="ECO:0007669"/>
    <property type="project" value="UniProtKB-KW"/>
</dbReference>
<dbReference type="Gene3D" id="1.20.58.1120">
    <property type="match status" value="1"/>
</dbReference>
<evidence type="ECO:0000259" key="26">
    <source>
        <dbReference type="Pfam" id="PF18199"/>
    </source>
</evidence>
<dbReference type="FunFam" id="3.40.50.300:FF:000063">
    <property type="entry name" value="dynein heavy chain 6, axonemal"/>
    <property type="match status" value="1"/>
</dbReference>
<proteinExistence type="inferred from homology"/>
<dbReference type="EMBL" id="HBIP01024049">
    <property type="protein sequence ID" value="CAE0499331.1"/>
    <property type="molecule type" value="Transcribed_RNA"/>
</dbReference>
<feature type="domain" description="Dynein heavy chain 3 AAA+ lid" evidence="24">
    <location>
        <begin position="1273"/>
        <end position="1363"/>
    </location>
</feature>
<feature type="domain" description="Dynein heavy chain ATP-binding dynein motor region" evidence="22">
    <location>
        <begin position="2055"/>
        <end position="2276"/>
    </location>
</feature>
<comment type="subcellular location">
    <subcellularLocation>
        <location evidence="1">Cytoplasm</location>
        <location evidence="1">Cytoskeleton</location>
        <location evidence="1">Flagellum axoneme</location>
    </subcellularLocation>
</comment>
<feature type="domain" description="Dynein heavy chain coiled coil stalk" evidence="20">
    <location>
        <begin position="1696"/>
        <end position="2026"/>
    </location>
</feature>
<dbReference type="Pfam" id="PF12774">
    <property type="entry name" value="AAA_6"/>
    <property type="match status" value="1"/>
</dbReference>
<gene>
    <name evidence="27" type="ORF">DTER00134_LOCUS14403</name>
    <name evidence="28" type="ORF">DTER00134_LOCUS14404</name>
</gene>
<evidence type="ECO:0000256" key="10">
    <source>
        <dbReference type="ARBA" id="ARBA00023054"/>
    </source>
</evidence>
<dbReference type="FunFam" id="1.20.920.30:FF:000005">
    <property type="entry name" value="Dynein, axonemal, heavy chain 2"/>
    <property type="match status" value="1"/>
</dbReference>
<keyword evidence="4" id="KW-0493">Microtubule</keyword>
<keyword evidence="14" id="KW-0966">Cell projection</keyword>
<feature type="domain" description="Dynein heavy chain AAA lid" evidence="25">
    <location>
        <begin position="2760"/>
        <end position="2900"/>
    </location>
</feature>
<evidence type="ECO:0000256" key="11">
    <source>
        <dbReference type="ARBA" id="ARBA00023069"/>
    </source>
</evidence>
<dbReference type="InterPro" id="IPR024317">
    <property type="entry name" value="Dynein_heavy_chain_D4_dom"/>
</dbReference>
<feature type="coiled-coil region" evidence="15">
    <location>
        <begin position="1918"/>
        <end position="1966"/>
    </location>
</feature>
<dbReference type="FunFam" id="1.10.8.720:FF:000001">
    <property type="entry name" value="dynein heavy chain 7, axonemal"/>
    <property type="match status" value="1"/>
</dbReference>
<keyword evidence="5" id="KW-0547">Nucleotide-binding</keyword>
<protein>
    <recommendedName>
        <fullName evidence="29">Dynein heavy chain</fullName>
    </recommendedName>
</protein>
<dbReference type="Gene3D" id="1.20.140.100">
    <property type="entry name" value="Dynein heavy chain, N-terminal domain 2"/>
    <property type="match status" value="1"/>
</dbReference>
<evidence type="ECO:0000259" key="23">
    <source>
        <dbReference type="Pfam" id="PF17852"/>
    </source>
</evidence>
<dbReference type="InterPro" id="IPR041658">
    <property type="entry name" value="AAA_lid_11"/>
</dbReference>
<evidence type="ECO:0000256" key="9">
    <source>
        <dbReference type="ARBA" id="ARBA00023017"/>
    </source>
</evidence>
<dbReference type="InterPro" id="IPR026983">
    <property type="entry name" value="DHC"/>
</dbReference>
<dbReference type="PANTHER" id="PTHR22878:SF68">
    <property type="entry name" value="DYNEIN HEAVY CHAIN 6, AXONEMAL-LIKE"/>
    <property type="match status" value="1"/>
</dbReference>
<evidence type="ECO:0000256" key="3">
    <source>
        <dbReference type="ARBA" id="ARBA00022490"/>
    </source>
</evidence>
<dbReference type="InterPro" id="IPR042228">
    <property type="entry name" value="Dynein_linker_3"/>
</dbReference>
<dbReference type="InterPro" id="IPR035699">
    <property type="entry name" value="AAA_6"/>
</dbReference>
<dbReference type="FunFam" id="3.20.180.20:FF:000003">
    <property type="entry name" value="Dynein heavy chain 12, axonemal"/>
    <property type="match status" value="1"/>
</dbReference>
<dbReference type="FunFam" id="3.40.50.300:FF:001145">
    <property type="entry name" value="Putative dynein heavy chain"/>
    <property type="match status" value="1"/>
</dbReference>
<keyword evidence="7" id="KW-0067">ATP-binding</keyword>
<dbReference type="Pfam" id="PF12775">
    <property type="entry name" value="AAA_7"/>
    <property type="match status" value="2"/>
</dbReference>
<evidence type="ECO:0000259" key="21">
    <source>
        <dbReference type="Pfam" id="PF12780"/>
    </source>
</evidence>
<dbReference type="InterPro" id="IPR027417">
    <property type="entry name" value="P-loop_NTPase"/>
</dbReference>
<evidence type="ECO:0000259" key="20">
    <source>
        <dbReference type="Pfam" id="PF12777"/>
    </source>
</evidence>
<dbReference type="Gene3D" id="1.20.920.20">
    <property type="match status" value="1"/>
</dbReference>
<evidence type="ECO:0000313" key="28">
    <source>
        <dbReference type="EMBL" id="CAE0499331.1"/>
    </source>
</evidence>
<sequence>MDEWLECQRQWLYLETIFNAQDIQKQLPAEHKAFIFVDRQFKDIMRRAKDRPNAMLAATAPGVLEAFKRCNETLETVQKNLEDYLETKRVSFPRFYFLSNDELLEILSQTRNVQAVQPHLQKCFDGIRYLDFGDDPKSISIYAMVSGEGERVPLGSSLKARGAVEIWLTQVESNMRSSIKAAARQGVKSYPTMRRTDWVQENPAQLVIVVSNIFWCKSVEECLSAPGPINSLTTLLGDLVNALRDLITLVRGRLSSLLRKSLGALITVDVHNRDIVESLIHSKVSKASEFGWQMQLRYEYDTEAEQVAILQVNARFNYGWEYLGAQPRLVVTPMTDRCYMTLTGALHMRLGGAPAGPAGTGKTETTKDLGKALGIQCVVFNCGENLDFRFMGKFFSGLAQCGAWACFDEFNRIDIEVLSVVAQQLLAIQNALKSGLERFLFEAREIRLISTCGVFITMNPGYAGRTELPDNLKALFRPMSMMIPDYALVAEVMLFSEGFEDAKNLSRKMVQLYKLASEQLSQQDHYDFGMRALKSVLVMAGALKRSNPDLSEDIVLIRAIRDSNIPKFLSEDARLFNAIVGDLFPGVTIPVTDYGALQLAVDGACRHAGLQPVPSFSTKVIQLYETFNVRFGVMLVGPAGGGKTRCYQTLKTAMTQLRKDGNPDTNYQAVHTAVLNPKSIKMGELYGEYNVLTNEWQDGLASCIIRACVAESTNEDRRWVVFDGPVDAIWVENMNTVLDDNCTLCLPNAERIKLNPVTMRMLFEVADLAVASPATVSRCGMVYVPPDCVGWKPYVKSWLATLTSAHGLVANDNQQNLQAIEAAFTASRRNSTVGDKEGAAGQVDENAQDELPMDDAGGSGELHEGVPATAAAMAAQSSMYQSELLDFIYELFERFLEPMLAFLRANCSEAIPSSDINLVTSVAQIFTALTHPSKGMVLTGEVDDSTKYAIQYAFAFAAVWGIGGNMNSGSWDKWDPFVRDLFEGTANYPGGSGTVFDYYQDPKKNYSFSHWDDLVPNFVYQPALPYFQILVPTTDTTRYAFLLKTCLEVEHSVLFTGASGTGKTAVFLDTLSRMADDQFGTVDTDDGKDANSLGASTVHTRNAASETNLSIVPEKPSKTVMPVVINFSAQTSSAATQAMIESKLERKRKQRYGPPAGRHVVLFVDDVNMPMREVHGSQPPLELLRQLLDFRGFYDRKKLEWMGILDTTLCAACGPPGGGRQEVSSRFLRHFTLLNLPPPSELIMRHIFSTILGGFFDTFFNADVKNRMLKPMVSSAIEVYLRIASELLPTPAKSHYTFNLRDVSKVFQGILDIRPGQCPEPRVTLMRLWVHENMRVFHDRLTCKEDKDYFKGMLYEMLQSKFEVREEFDAIFGHGNEIMFGDYLQMGVPKDRRVYEEVGQDFDKVTSMMGQYMEEYNMEHTAPLHLVFFMDAVQHISRIARILRQPRGSAMLVGVGGSGKQSLTRFAAFISETQCVSIELTRNYGLTEFRESIKKLYKIAGVEGRHVAFLFTDNHIINESFVEDINNMLNSGEVTGLFPADERERIYSEIRPWINEHGVAETRDAMWAAFINRVRDNLHIVLAMSPVGESFRARCRQFPSLISCCTIDWFSPWPAEALKSVSTRFLETQQLGGDIVNAAISSMCVDIHLGVAETAEAFYTELRRRYYVTPKSYLDLIHLYISLLRGTRQEMAMARDRLLNGLAKLQETNIVVDRMQTELNELQPVLAEKTKDTQRLLVQVDAERSDAESIRHTIVEEEVEVKLKQAETQHLKDDAQRDLEHVLPALEDAEKALASLNKTDIIEIKTFTKPPALVLLTLEGVCTVLGEKADWDTAKRVLGDNGFIKRLVEFDKDNLSERSVRLLKRIIDDPQFTPDQVAKQSKAAMSMCLWVRAMDTYAKVSKVVEPKRLRLREAQVALDAMNAAFAAKREQLQQIEKKVDDLQSHLQTTQTELSNLQQQADLSSKRLGRAAKLISALGDESVRWRSTADELGEKMLLLVGDVFLSAACISYTGAFTGPYRNALISSWVRSCAERDIPVSKNFSLQATLSSSVEVREWNLQGLPTDSLSMDNGILVTRGSRWPLMVDPQDQANRWVKAMESKNGLRSLRVTDANILRTLENCVRVGSPVLLEDVGESLEPSLDPLLLKQTFMQGTRTLIRLGDTDVDYDPQFRFYMTTKIPNPHYLPEVCIKVNLINFTVTRKGLEDQLLGDVVRKERPDLEEMKDRLVVSISNDKRQLAELEDKVLKLLRESTGNILDDEVLINVLNTSKTTSGQINTRMRDAEDTERAINTAREVYRTVPVRGSILYFVIADLAGIDPMYQYSLSYFASLFNQCISAAAPSSDLPTRLESLLNYITEFMYKMVCRGLFEAHKGIFSFLIASAIQRDAGIIPPNLWSLLLRGSAAGAPTSDKPQPATMRWLSPNGWAAIKELQVAASSLMPDDKLLGCMKAKGDVWRRVSEANEPWACPELTTLLEQDLGLPLSGSKGATQRRSQEELHALQAAAAMVPFLVLLLVRILAEDKLTGAVQRYVASVLGPQYNDSPSSSLSEVYKDSSAATPIIFILSQGADPTSQLARFGEGMDRVIGKRLHVISLGQGQGPIAESTMSMAIRCGDWVCLQNCHLARSWMPRLERLVEDLQLRFQKQEQIRMAEEEGGLERQDSNADSDGGKGDAESVNDAMSMRSHADPEHANQLDVHPEFRLWLTSMPAPHFPVPVLQNGIKITQEPPKGVRANLLRTYHEMPRDLLDPPSSLPQAPAWRKLVFSVAFFHAILQERRKYGPLGWNIGYEFNTGDLECALKTLGMFLEPALDKNIPWEALTYVTGQINYGGRVTDDNDRRLLMCTLSQFYRHEALQDGYTLCPGGYKAPPGESDLSACISHISSLPRQEAPEVFGLHSNAAIAFNLQEARRVLDAVLAIQPRLAPSASGAGAKSSETLALEVASGIEEQLPEPLLLSAASSVRSPFALLPTGHDNSLGTVLKQEIDRFNNLLGVLKRSCAELQRAVKGLAIMSPALEDMAASLINNQVPNLWSRVAYPSLKPLAAWVADFRMRMAFMESWLVDGEPSSFWISGLFFPQGFLTAVLQNHARKTGLPIDRFTFNFKVLRVPEGAAKQLAKEAMAAGKKPDSYSWKPANQPAEGVYVHGLFLEGSRWDEAGGTLCEARAREMTCQMPPIHFLPTDVSSQQGHPQDAPNHQDSSDAQEAGVAALKEGTSAHAHLQQPVCYECPLYKTSVRAGVLSTTGQSTNFVLHIRLPLPAGVQPEKPIMQGVAALCALNY</sequence>
<evidence type="ECO:0000259" key="19">
    <source>
        <dbReference type="Pfam" id="PF12774"/>
    </source>
</evidence>
<feature type="coiled-coil region" evidence="15">
    <location>
        <begin position="2224"/>
        <end position="2251"/>
    </location>
</feature>
<dbReference type="InterPro" id="IPR013602">
    <property type="entry name" value="Dynein_heavy_linker"/>
</dbReference>
<dbReference type="Pfam" id="PF03028">
    <property type="entry name" value="Dynein_heavy"/>
    <property type="match status" value="2"/>
</dbReference>
<evidence type="ECO:0000256" key="6">
    <source>
        <dbReference type="ARBA" id="ARBA00022794"/>
    </source>
</evidence>
<feature type="domain" description="Dynein heavy chain linker" evidence="18">
    <location>
        <begin position="1"/>
        <end position="184"/>
    </location>
</feature>
<evidence type="ECO:0000256" key="7">
    <source>
        <dbReference type="ARBA" id="ARBA00022840"/>
    </source>
</evidence>
<dbReference type="Gene3D" id="3.40.50.300">
    <property type="entry name" value="P-loop containing nucleotide triphosphate hydrolases"/>
    <property type="match status" value="5"/>
</dbReference>
<dbReference type="InterPro" id="IPR035706">
    <property type="entry name" value="AAA_9"/>
</dbReference>
<accession>A0A6S8LS66</accession>
<dbReference type="Pfam" id="PF12780">
    <property type="entry name" value="AAA_8"/>
    <property type="match status" value="1"/>
</dbReference>
<feature type="domain" description="Dynein heavy chain AAA 5 extension" evidence="23">
    <location>
        <begin position="889"/>
        <end position="1013"/>
    </location>
</feature>
<dbReference type="Pfam" id="PF17857">
    <property type="entry name" value="AAA_lid_1"/>
    <property type="match status" value="1"/>
</dbReference>
<evidence type="ECO:0000256" key="1">
    <source>
        <dbReference type="ARBA" id="ARBA00004611"/>
    </source>
</evidence>
<dbReference type="Pfam" id="PF12781">
    <property type="entry name" value="AAA_9"/>
    <property type="match status" value="1"/>
</dbReference>
<reference evidence="28" key="1">
    <citation type="submission" date="2021-01" db="EMBL/GenBank/DDBJ databases">
        <authorList>
            <person name="Corre E."/>
            <person name="Pelletier E."/>
            <person name="Niang G."/>
            <person name="Scheremetjew M."/>
            <person name="Finn R."/>
            <person name="Kale V."/>
            <person name="Holt S."/>
            <person name="Cochrane G."/>
            <person name="Meng A."/>
            <person name="Brown T."/>
            <person name="Cohen L."/>
        </authorList>
    </citation>
    <scope>NUCLEOTIDE SEQUENCE</scope>
    <source>
        <strain evidence="28">CCMP1320</strain>
    </source>
</reference>
<evidence type="ECO:0000259" key="25">
    <source>
        <dbReference type="Pfam" id="PF18198"/>
    </source>
</evidence>
<evidence type="ECO:0000256" key="16">
    <source>
        <dbReference type="SAM" id="MobiDB-lite"/>
    </source>
</evidence>
<evidence type="ECO:0000256" key="4">
    <source>
        <dbReference type="ARBA" id="ARBA00022701"/>
    </source>
</evidence>
<evidence type="ECO:0000259" key="22">
    <source>
        <dbReference type="Pfam" id="PF12781"/>
    </source>
</evidence>
<dbReference type="InterPro" id="IPR042219">
    <property type="entry name" value="AAA_lid_11_sf"/>
</dbReference>
<dbReference type="Pfam" id="PF12777">
    <property type="entry name" value="MT"/>
    <property type="match status" value="1"/>
</dbReference>
<dbReference type="InterPro" id="IPR041589">
    <property type="entry name" value="DNAH3_AAA_lid_1"/>
</dbReference>
<feature type="region of interest" description="Disordered" evidence="16">
    <location>
        <begin position="2653"/>
        <end position="2691"/>
    </location>
</feature>
<dbReference type="Gene3D" id="6.10.140.1060">
    <property type="match status" value="1"/>
</dbReference>
<evidence type="ECO:0000259" key="17">
    <source>
        <dbReference type="Pfam" id="PF03028"/>
    </source>
</evidence>
<feature type="compositionally biased region" description="Polar residues" evidence="16">
    <location>
        <begin position="3182"/>
        <end position="3202"/>
    </location>
</feature>
<evidence type="ECO:0000256" key="15">
    <source>
        <dbReference type="SAM" id="Coils"/>
    </source>
</evidence>
<evidence type="ECO:0000259" key="18">
    <source>
        <dbReference type="Pfam" id="PF08393"/>
    </source>
</evidence>
<dbReference type="FunFam" id="3.40.50.300:FF:002141">
    <property type="entry name" value="Dynein heavy chain"/>
    <property type="match status" value="1"/>
</dbReference>
<keyword evidence="8" id="KW-0282">Flagellum</keyword>
<dbReference type="InterPro" id="IPR041466">
    <property type="entry name" value="Dynein_AAA5_ext"/>
</dbReference>
<evidence type="ECO:0000256" key="13">
    <source>
        <dbReference type="ARBA" id="ARBA00023212"/>
    </source>
</evidence>
<dbReference type="GO" id="GO:0007018">
    <property type="term" value="P:microtubule-based movement"/>
    <property type="evidence" value="ECO:0007669"/>
    <property type="project" value="InterPro"/>
</dbReference>
<feature type="domain" description="Dynein heavy chain C-terminal" evidence="26">
    <location>
        <begin position="2907"/>
        <end position="3275"/>
    </location>
</feature>
<dbReference type="InterPro" id="IPR043160">
    <property type="entry name" value="Dynein_C_barrel"/>
</dbReference>
<keyword evidence="11" id="KW-0969">Cilium</keyword>
<dbReference type="PANTHER" id="PTHR22878">
    <property type="entry name" value="DYNEIN HEAVY CHAIN 6, AXONEMAL-LIKE-RELATED"/>
    <property type="match status" value="1"/>
</dbReference>
<dbReference type="Gene3D" id="3.10.490.20">
    <property type="match status" value="1"/>
</dbReference>
<dbReference type="Pfam" id="PF17852">
    <property type="entry name" value="Dynein_AAA_lid"/>
    <property type="match status" value="1"/>
</dbReference>
<name>A0A6S8LS66_DUNTE</name>
<evidence type="ECO:0000259" key="24">
    <source>
        <dbReference type="Pfam" id="PF17857"/>
    </source>
</evidence>
<dbReference type="FunFam" id="1.20.58.1120:FF:000007">
    <property type="entry name" value="Dynein heavy chain 4"/>
    <property type="match status" value="1"/>
</dbReference>
<feature type="region of interest" description="Disordered" evidence="16">
    <location>
        <begin position="831"/>
        <end position="850"/>
    </location>
</feature>
<evidence type="ECO:0000256" key="8">
    <source>
        <dbReference type="ARBA" id="ARBA00022846"/>
    </source>
</evidence>
<dbReference type="FunFam" id="1.20.920.20:FF:000001">
    <property type="entry name" value="dynein heavy chain 2, axonemal"/>
    <property type="match status" value="1"/>
</dbReference>
<dbReference type="InterPro" id="IPR043157">
    <property type="entry name" value="Dynein_AAA1S"/>
</dbReference>
<feature type="domain" description="Dynein heavy chain hydrolytic ATP-binding dynein motor region" evidence="19">
    <location>
        <begin position="318"/>
        <end position="644"/>
    </location>
</feature>
<keyword evidence="3" id="KW-0963">Cytoplasm</keyword>
<dbReference type="GO" id="GO:0008569">
    <property type="term" value="F:minus-end-directed microtubule motor activity"/>
    <property type="evidence" value="ECO:0007669"/>
    <property type="project" value="InterPro"/>
</dbReference>
<keyword evidence="13" id="KW-0206">Cytoskeleton</keyword>
<feature type="domain" description="Dynein heavy chain region D6 P-loop" evidence="17">
    <location>
        <begin position="2557"/>
        <end position="2642"/>
    </location>
</feature>
<dbReference type="Pfam" id="PF18199">
    <property type="entry name" value="Dynein_C"/>
    <property type="match status" value="1"/>
</dbReference>
<feature type="domain" description="Dynein heavy chain AAA module D4" evidence="21">
    <location>
        <begin position="1424"/>
        <end position="1683"/>
    </location>
</feature>
<dbReference type="GO" id="GO:0060271">
    <property type="term" value="P:cilium assembly"/>
    <property type="evidence" value="ECO:0007669"/>
    <property type="project" value="UniProtKB-ARBA"/>
</dbReference>
<dbReference type="Gene3D" id="1.20.1270.280">
    <property type="match status" value="1"/>
</dbReference>
<evidence type="ECO:0008006" key="29">
    <source>
        <dbReference type="Google" id="ProtNLM"/>
    </source>
</evidence>
<dbReference type="Gene3D" id="1.10.8.1220">
    <property type="match status" value="1"/>
</dbReference>
<dbReference type="GO" id="GO:0030286">
    <property type="term" value="C:dynein complex"/>
    <property type="evidence" value="ECO:0007669"/>
    <property type="project" value="UniProtKB-KW"/>
</dbReference>
<feature type="compositionally biased region" description="Basic and acidic residues" evidence="16">
    <location>
        <begin position="2653"/>
        <end position="2674"/>
    </location>
</feature>
<dbReference type="Gene3D" id="3.20.180.20">
    <property type="entry name" value="Dynein heavy chain, N-terminal domain 2"/>
    <property type="match status" value="1"/>
</dbReference>
<keyword evidence="10 15" id="KW-0175">Coiled coil</keyword>
<dbReference type="Pfam" id="PF18198">
    <property type="entry name" value="AAA_lid_11"/>
    <property type="match status" value="1"/>
</dbReference>
<dbReference type="GO" id="GO:0051959">
    <property type="term" value="F:dynein light intermediate chain binding"/>
    <property type="evidence" value="ECO:0007669"/>
    <property type="project" value="InterPro"/>
</dbReference>
<dbReference type="FunFam" id="1.10.8.710:FF:000004">
    <property type="entry name" value="Dynein axonemal heavy chain 6"/>
    <property type="match status" value="1"/>
</dbReference>
<evidence type="ECO:0000313" key="27">
    <source>
        <dbReference type="EMBL" id="CAE0499330.1"/>
    </source>
</evidence>
<dbReference type="FunFam" id="1.10.8.1220:FF:000001">
    <property type="entry name" value="Dynein axonemal heavy chain 5"/>
    <property type="match status" value="1"/>
</dbReference>
<organism evidence="28">
    <name type="scientific">Dunaliella tertiolecta</name>
    <name type="common">Green alga</name>
    <dbReference type="NCBI Taxonomy" id="3047"/>
    <lineage>
        <taxon>Eukaryota</taxon>
        <taxon>Viridiplantae</taxon>
        <taxon>Chlorophyta</taxon>
        <taxon>core chlorophytes</taxon>
        <taxon>Chlorophyceae</taxon>
        <taxon>CS clade</taxon>
        <taxon>Chlamydomonadales</taxon>
        <taxon>Dunaliellaceae</taxon>
        <taxon>Dunaliella</taxon>
    </lineage>
</organism>
<dbReference type="GO" id="GO:0045505">
    <property type="term" value="F:dynein intermediate chain binding"/>
    <property type="evidence" value="ECO:0007669"/>
    <property type="project" value="InterPro"/>
</dbReference>